<dbReference type="OrthoDB" id="7990652at2759"/>
<dbReference type="EMBL" id="BGPR01001102">
    <property type="protein sequence ID" value="GBM45522.1"/>
    <property type="molecule type" value="Genomic_DNA"/>
</dbReference>
<keyword evidence="2" id="KW-1185">Reference proteome</keyword>
<gene>
    <name evidence="1" type="ORF">AVEN_210248_1</name>
</gene>
<name>A0A4Y2FVH9_ARAVE</name>
<organism evidence="1 2">
    <name type="scientific">Araneus ventricosus</name>
    <name type="common">Orbweaver spider</name>
    <name type="synonym">Epeira ventricosa</name>
    <dbReference type="NCBI Taxonomy" id="182803"/>
    <lineage>
        <taxon>Eukaryota</taxon>
        <taxon>Metazoa</taxon>
        <taxon>Ecdysozoa</taxon>
        <taxon>Arthropoda</taxon>
        <taxon>Chelicerata</taxon>
        <taxon>Arachnida</taxon>
        <taxon>Araneae</taxon>
        <taxon>Araneomorphae</taxon>
        <taxon>Entelegynae</taxon>
        <taxon>Araneoidea</taxon>
        <taxon>Araneidae</taxon>
        <taxon>Araneus</taxon>
    </lineage>
</organism>
<protein>
    <submittedName>
        <fullName evidence="1">Uncharacterized protein</fullName>
    </submittedName>
</protein>
<proteinExistence type="predicted"/>
<comment type="caution">
    <text evidence="1">The sequence shown here is derived from an EMBL/GenBank/DDBJ whole genome shotgun (WGS) entry which is preliminary data.</text>
</comment>
<dbReference type="AlphaFoldDB" id="A0A4Y2FVH9"/>
<dbReference type="Proteomes" id="UP000499080">
    <property type="component" value="Unassembled WGS sequence"/>
</dbReference>
<sequence>MILVNPQQRDLQRMLWKNNPDDPVKTYKLNTVTYGTTSGPYLATRTLTQIATDEGGKFSLTAPVIETDFYIGDLVNGVNNEATAVELERQLIKLLDAGFKKLHKWSSNSRRLLQSVPQVDLEFYFHKDKENIKTLGLK</sequence>
<evidence type="ECO:0000313" key="1">
    <source>
        <dbReference type="EMBL" id="GBM45522.1"/>
    </source>
</evidence>
<dbReference type="PANTHER" id="PTHR47331">
    <property type="entry name" value="PHD-TYPE DOMAIN-CONTAINING PROTEIN"/>
    <property type="match status" value="1"/>
</dbReference>
<evidence type="ECO:0000313" key="2">
    <source>
        <dbReference type="Proteomes" id="UP000499080"/>
    </source>
</evidence>
<reference evidence="1 2" key="1">
    <citation type="journal article" date="2019" name="Sci. Rep.">
        <title>Orb-weaving spider Araneus ventricosus genome elucidates the spidroin gene catalogue.</title>
        <authorList>
            <person name="Kono N."/>
            <person name="Nakamura H."/>
            <person name="Ohtoshi R."/>
            <person name="Moran D.A.P."/>
            <person name="Shinohara A."/>
            <person name="Yoshida Y."/>
            <person name="Fujiwara M."/>
            <person name="Mori M."/>
            <person name="Tomita M."/>
            <person name="Arakawa K."/>
        </authorList>
    </citation>
    <scope>NUCLEOTIDE SEQUENCE [LARGE SCALE GENOMIC DNA]</scope>
</reference>
<accession>A0A4Y2FVH9</accession>